<keyword evidence="2" id="KW-1185">Reference proteome</keyword>
<dbReference type="EMBL" id="BOPG01000132">
    <property type="protein sequence ID" value="GIJ64842.1"/>
    <property type="molecule type" value="Genomic_DNA"/>
</dbReference>
<reference evidence="1" key="1">
    <citation type="submission" date="2021-01" db="EMBL/GenBank/DDBJ databases">
        <title>Whole genome shotgun sequence of Virgisporangium aurantiacum NBRC 16421.</title>
        <authorList>
            <person name="Komaki H."/>
            <person name="Tamura T."/>
        </authorList>
    </citation>
    <scope>NUCLEOTIDE SEQUENCE</scope>
    <source>
        <strain evidence="1">NBRC 16421</strain>
    </source>
</reference>
<protein>
    <recommendedName>
        <fullName evidence="3">VWA domain containing CoxE-like protein</fullName>
    </recommendedName>
</protein>
<dbReference type="Proteomes" id="UP000612585">
    <property type="component" value="Unassembled WGS sequence"/>
</dbReference>
<evidence type="ECO:0008006" key="3">
    <source>
        <dbReference type="Google" id="ProtNLM"/>
    </source>
</evidence>
<organism evidence="1 2">
    <name type="scientific">Virgisporangium aurantiacum</name>
    <dbReference type="NCBI Taxonomy" id="175570"/>
    <lineage>
        <taxon>Bacteria</taxon>
        <taxon>Bacillati</taxon>
        <taxon>Actinomycetota</taxon>
        <taxon>Actinomycetes</taxon>
        <taxon>Micromonosporales</taxon>
        <taxon>Micromonosporaceae</taxon>
        <taxon>Virgisporangium</taxon>
    </lineage>
</organism>
<proteinExistence type="predicted"/>
<sequence>MPHPSSHLHPAGFTKSHPDWADWDRAWTREVKKLTGRTDLTVVVALGAGGGAPACFYPAIRQVEVDATHIGDPDVADPRRAAHKKLVPTAYGLLVHEAGHAAHSQWATPPGTPPVVAAVADLLEESRAEGRHRARRRGDRRWLRHTVQTLIALDDAPVDDAWHAGQLAGLLLARVDARILTAKDVKAVRAAVTGVLGRKKLAQLRQIWREAHSVDDTDADTMIELAWRWCRILGIDPTRQPATPTADEGEFSGALAAALGDFLAIAAGLDPAAYAAHRIAEQHGAPASWTLRDPTPAERQAARTLAARLQQARTSSVEPATRPAAIPPGRLRARAAITADAQRAAGQLPTAQPWRQRASLPPHKPTLHLAVLVDVSGSMWAFAAPMSSAAWILANAARRTDATVTTIAFGEAITLLVAPQHKPAQVQDMQADDDYERFTEAVKLADQQLQLRHRAHVRMLAVVSDGCYGEHVDPAQRLITTLARTGCVVLWLHPADTGFSHTFTDTTTVTVTNPVEAIDIIADAAVTALSHA</sequence>
<dbReference type="SUPFAM" id="SSF53300">
    <property type="entry name" value="vWA-like"/>
    <property type="match status" value="1"/>
</dbReference>
<dbReference type="RefSeq" id="WP_204014461.1">
    <property type="nucleotide sequence ID" value="NZ_BOPG01000132.1"/>
</dbReference>
<gene>
    <name evidence="1" type="ORF">Vau01_123580</name>
</gene>
<dbReference type="InterPro" id="IPR008912">
    <property type="entry name" value="Uncharacterised_CoxE"/>
</dbReference>
<comment type="caution">
    <text evidence="1">The sequence shown here is derived from an EMBL/GenBank/DDBJ whole genome shotgun (WGS) entry which is preliminary data.</text>
</comment>
<evidence type="ECO:0000313" key="2">
    <source>
        <dbReference type="Proteomes" id="UP000612585"/>
    </source>
</evidence>
<accession>A0A8J4EAJ5</accession>
<dbReference type="Pfam" id="PF05762">
    <property type="entry name" value="VWA_CoxE"/>
    <property type="match status" value="1"/>
</dbReference>
<name>A0A8J4EAJ5_9ACTN</name>
<evidence type="ECO:0000313" key="1">
    <source>
        <dbReference type="EMBL" id="GIJ64842.1"/>
    </source>
</evidence>
<dbReference type="AlphaFoldDB" id="A0A8J4EAJ5"/>
<dbReference type="InterPro" id="IPR036465">
    <property type="entry name" value="vWFA_dom_sf"/>
</dbReference>